<keyword evidence="1" id="KW-0812">Transmembrane</keyword>
<feature type="transmembrane region" description="Helical" evidence="1">
    <location>
        <begin position="12"/>
        <end position="36"/>
    </location>
</feature>
<evidence type="ECO:0000256" key="1">
    <source>
        <dbReference type="SAM" id="Phobius"/>
    </source>
</evidence>
<comment type="caution">
    <text evidence="2">The sequence shown here is derived from an EMBL/GenBank/DDBJ whole genome shotgun (WGS) entry which is preliminary data.</text>
</comment>
<dbReference type="EMBL" id="BART01029217">
    <property type="protein sequence ID" value="GAG98559.1"/>
    <property type="molecule type" value="Genomic_DNA"/>
</dbReference>
<reference evidence="2" key="1">
    <citation type="journal article" date="2014" name="Front. Microbiol.">
        <title>High frequency of phylogenetically diverse reductive dehalogenase-homologous genes in deep subseafloor sedimentary metagenomes.</title>
        <authorList>
            <person name="Kawai M."/>
            <person name="Futagami T."/>
            <person name="Toyoda A."/>
            <person name="Takaki Y."/>
            <person name="Nishi S."/>
            <person name="Hori S."/>
            <person name="Arai W."/>
            <person name="Tsubouchi T."/>
            <person name="Morono Y."/>
            <person name="Uchiyama I."/>
            <person name="Ito T."/>
            <person name="Fujiyama A."/>
            <person name="Inagaki F."/>
            <person name="Takami H."/>
        </authorList>
    </citation>
    <scope>NUCLEOTIDE SEQUENCE</scope>
    <source>
        <strain evidence="2">Expedition CK06-06</strain>
    </source>
</reference>
<organism evidence="2">
    <name type="scientific">marine sediment metagenome</name>
    <dbReference type="NCBI Taxonomy" id="412755"/>
    <lineage>
        <taxon>unclassified sequences</taxon>
        <taxon>metagenomes</taxon>
        <taxon>ecological metagenomes</taxon>
    </lineage>
</organism>
<keyword evidence="1" id="KW-0472">Membrane</keyword>
<keyword evidence="1" id="KW-1133">Transmembrane helix</keyword>
<name>X1BS58_9ZZZZ</name>
<dbReference type="AlphaFoldDB" id="X1BS58"/>
<protein>
    <submittedName>
        <fullName evidence="2">Uncharacterized protein</fullName>
    </submittedName>
</protein>
<sequence length="58" mass="6648">MRKPRIITATKPLFSLTGTFLSISLVNTLFGIVSVMKNEMKKPIRYITPDRRKIILKA</sequence>
<evidence type="ECO:0000313" key="2">
    <source>
        <dbReference type="EMBL" id="GAG98559.1"/>
    </source>
</evidence>
<proteinExistence type="predicted"/>
<gene>
    <name evidence="2" type="ORF">S01H4_51331</name>
</gene>
<accession>X1BS58</accession>